<comment type="caution">
    <text evidence="1">The sequence shown here is derived from an EMBL/GenBank/DDBJ whole genome shotgun (WGS) entry which is preliminary data.</text>
</comment>
<organism evidence="1 2">
    <name type="scientific">Tanacetum coccineum</name>
    <dbReference type="NCBI Taxonomy" id="301880"/>
    <lineage>
        <taxon>Eukaryota</taxon>
        <taxon>Viridiplantae</taxon>
        <taxon>Streptophyta</taxon>
        <taxon>Embryophyta</taxon>
        <taxon>Tracheophyta</taxon>
        <taxon>Spermatophyta</taxon>
        <taxon>Magnoliopsida</taxon>
        <taxon>eudicotyledons</taxon>
        <taxon>Gunneridae</taxon>
        <taxon>Pentapetalae</taxon>
        <taxon>asterids</taxon>
        <taxon>campanulids</taxon>
        <taxon>Asterales</taxon>
        <taxon>Asteraceae</taxon>
        <taxon>Asteroideae</taxon>
        <taxon>Anthemideae</taxon>
        <taxon>Anthemidinae</taxon>
        <taxon>Tanacetum</taxon>
    </lineage>
</organism>
<dbReference type="Proteomes" id="UP001151760">
    <property type="component" value="Unassembled WGS sequence"/>
</dbReference>
<protein>
    <submittedName>
        <fullName evidence="1">Uncharacterized protein</fullName>
    </submittedName>
</protein>
<reference evidence="1" key="1">
    <citation type="journal article" date="2022" name="Int. J. Mol. Sci.">
        <title>Draft Genome of Tanacetum Coccineum: Genomic Comparison of Closely Related Tanacetum-Family Plants.</title>
        <authorList>
            <person name="Yamashiro T."/>
            <person name="Shiraishi A."/>
            <person name="Nakayama K."/>
            <person name="Satake H."/>
        </authorList>
    </citation>
    <scope>NUCLEOTIDE SEQUENCE</scope>
</reference>
<dbReference type="EMBL" id="BQNB010014072">
    <property type="protein sequence ID" value="GJT23643.1"/>
    <property type="molecule type" value="Genomic_DNA"/>
</dbReference>
<sequence>MLFITFQDVCLRQELLEYMCVHVNDASENSKPSWVKNVYIRGLVDFDVTMSTSRGSSVHYITKQGSYALRWKPCQGDSSKWNLPNHRSRRWCCSLTPAELDSLPHAHAQATKTYNKHQDSRVKKA</sequence>
<keyword evidence="2" id="KW-1185">Reference proteome</keyword>
<reference evidence="1" key="2">
    <citation type="submission" date="2022-01" db="EMBL/GenBank/DDBJ databases">
        <authorList>
            <person name="Yamashiro T."/>
            <person name="Shiraishi A."/>
            <person name="Satake H."/>
            <person name="Nakayama K."/>
        </authorList>
    </citation>
    <scope>NUCLEOTIDE SEQUENCE</scope>
</reference>
<evidence type="ECO:0000313" key="2">
    <source>
        <dbReference type="Proteomes" id="UP001151760"/>
    </source>
</evidence>
<proteinExistence type="predicted"/>
<name>A0ABQ5CC23_9ASTR</name>
<gene>
    <name evidence="1" type="ORF">Tco_0893580</name>
</gene>
<evidence type="ECO:0000313" key="1">
    <source>
        <dbReference type="EMBL" id="GJT23643.1"/>
    </source>
</evidence>
<accession>A0ABQ5CC23</accession>